<feature type="transmembrane region" description="Helical" evidence="5">
    <location>
        <begin position="347"/>
        <end position="375"/>
    </location>
</feature>
<feature type="transmembrane region" description="Helical" evidence="5">
    <location>
        <begin position="165"/>
        <end position="187"/>
    </location>
</feature>
<keyword evidence="3 5" id="KW-1133">Transmembrane helix</keyword>
<comment type="caution">
    <text evidence="6">The sequence shown here is derived from an EMBL/GenBank/DDBJ whole genome shotgun (WGS) entry which is preliminary data.</text>
</comment>
<reference evidence="6 7" key="1">
    <citation type="submission" date="2021-03" db="EMBL/GenBank/DDBJ databases">
        <title>Genomic Encyclopedia of Type Strains, Phase IV (KMG-IV): sequencing the most valuable type-strain genomes for metagenomic binning, comparative biology and taxonomic classification.</title>
        <authorList>
            <person name="Goeker M."/>
        </authorList>
    </citation>
    <scope>NUCLEOTIDE SEQUENCE [LARGE SCALE GENOMIC DNA]</scope>
    <source>
        <strain evidence="6 7">DSM 6139</strain>
    </source>
</reference>
<evidence type="ECO:0000256" key="4">
    <source>
        <dbReference type="ARBA" id="ARBA00023136"/>
    </source>
</evidence>
<gene>
    <name evidence="6" type="ORF">J2Z34_000889</name>
</gene>
<keyword evidence="4 5" id="KW-0472">Membrane</keyword>
<feature type="transmembrane region" description="Helical" evidence="5">
    <location>
        <begin position="276"/>
        <end position="294"/>
    </location>
</feature>
<feature type="transmembrane region" description="Helical" evidence="5">
    <location>
        <begin position="432"/>
        <end position="455"/>
    </location>
</feature>
<feature type="transmembrane region" description="Helical" evidence="5">
    <location>
        <begin position="113"/>
        <end position="134"/>
    </location>
</feature>
<dbReference type="Proteomes" id="UP001519271">
    <property type="component" value="Unassembled WGS sequence"/>
</dbReference>
<feature type="transmembrane region" description="Helical" evidence="5">
    <location>
        <begin position="306"/>
        <end position="327"/>
    </location>
</feature>
<protein>
    <submittedName>
        <fullName evidence="6">Di/tricarboxylate transporter</fullName>
    </submittedName>
</protein>
<evidence type="ECO:0000256" key="2">
    <source>
        <dbReference type="ARBA" id="ARBA00022692"/>
    </source>
</evidence>
<keyword evidence="7" id="KW-1185">Reference proteome</keyword>
<evidence type="ECO:0000256" key="3">
    <source>
        <dbReference type="ARBA" id="ARBA00022989"/>
    </source>
</evidence>
<evidence type="ECO:0000313" key="7">
    <source>
        <dbReference type="Proteomes" id="UP001519271"/>
    </source>
</evidence>
<evidence type="ECO:0000256" key="5">
    <source>
        <dbReference type="SAM" id="Phobius"/>
    </source>
</evidence>
<feature type="transmembrane region" description="Helical" evidence="5">
    <location>
        <begin position="387"/>
        <end position="406"/>
    </location>
</feature>
<dbReference type="RefSeq" id="WP_209458651.1">
    <property type="nucleotide sequence ID" value="NZ_JAGGKC010000005.1"/>
</dbReference>
<sequence length="458" mass="49053">MDKKKLGLVLGIAVAAATAIIPIDGLTYEGRMTLGLTLMTVVFWAFQVAQSGYTSGLYLGLLIVTGCAPSGTVFASWTGPTMYLVIGAYLIAGAVKSSGLGERIAYAFIIKFVDSYNSIIISAFVLTFILSILIPHPWPRAFLIMSVMSVVIRSANLPREDAVKIGFSVFAASVPVSLIFLTGDSVINPLAVQASGVQVGWSDWFKYMGVPAIAASIITCLMILVLFKPSKKVTMNKDEIRAKLSAMGKLKVIEKRTMVWLVIAVAFWMTDSVHGVNIGWVTLIIAMLMSLPVVGEVLTPKSWSEVPVHVLLFLTAAMAIGKVGGATGMNSWIANTILPSSVPANPFILAALIAAISIGIHMVLGSVIAVMGVAIPALLAFTLPMGINPLIPTFLVYTAIAVHYVFPFQHLNMLVGQGDENGMYSQKETMRLGIPLTAAVFIITVAVEVPWWMLLGLF</sequence>
<dbReference type="PANTHER" id="PTHR10283">
    <property type="entry name" value="SOLUTE CARRIER FAMILY 13 MEMBER"/>
    <property type="match status" value="1"/>
</dbReference>
<dbReference type="Pfam" id="PF00939">
    <property type="entry name" value="Na_sulph_symp"/>
    <property type="match status" value="1"/>
</dbReference>
<comment type="subcellular location">
    <subcellularLocation>
        <location evidence="1">Membrane</location>
        <topology evidence="1">Multi-pass membrane protein</topology>
    </subcellularLocation>
</comment>
<evidence type="ECO:0000256" key="1">
    <source>
        <dbReference type="ARBA" id="ARBA00004141"/>
    </source>
</evidence>
<dbReference type="EMBL" id="JAGGKC010000005">
    <property type="protein sequence ID" value="MBP1918417.1"/>
    <property type="molecule type" value="Genomic_DNA"/>
</dbReference>
<accession>A0ABS4G1J0</accession>
<feature type="transmembrane region" description="Helical" evidence="5">
    <location>
        <begin position="207"/>
        <end position="227"/>
    </location>
</feature>
<keyword evidence="2 5" id="KW-0812">Transmembrane</keyword>
<dbReference type="InterPro" id="IPR001898">
    <property type="entry name" value="SLC13A/DASS"/>
</dbReference>
<name>A0ABS4G1J0_9CLOT</name>
<evidence type="ECO:0000313" key="6">
    <source>
        <dbReference type="EMBL" id="MBP1918417.1"/>
    </source>
</evidence>
<proteinExistence type="predicted"/>
<organism evidence="6 7">
    <name type="scientific">Youngiibacter multivorans</name>
    <dbReference type="NCBI Taxonomy" id="937251"/>
    <lineage>
        <taxon>Bacteria</taxon>
        <taxon>Bacillati</taxon>
        <taxon>Bacillota</taxon>
        <taxon>Clostridia</taxon>
        <taxon>Eubacteriales</taxon>
        <taxon>Clostridiaceae</taxon>
        <taxon>Youngiibacter</taxon>
    </lineage>
</organism>